<sequence length="139" mass="15751">MCGLQLGWGGVPGDQQGRASSYGCPQRPHFSVSWKSLQAPLRESCPRVPTGARQFSFSRMSLGPQRLSRNWSSELETPSRLKKTTVSSAAIPLRMRLRTFVLPHRTSSESRYAFLFPSSCRISTQPAFLWFWMMSVAFF</sequence>
<reference evidence="1 2" key="1">
    <citation type="journal article" date="2020" name="Nature">
        <title>Six reference-quality genomes reveal evolution of bat adaptations.</title>
        <authorList>
            <person name="Jebb D."/>
            <person name="Huang Z."/>
            <person name="Pippel M."/>
            <person name="Hughes G.M."/>
            <person name="Lavrichenko K."/>
            <person name="Devanna P."/>
            <person name="Winkler S."/>
            <person name="Jermiin L.S."/>
            <person name="Skirmuntt E.C."/>
            <person name="Katzourakis A."/>
            <person name="Burkitt-Gray L."/>
            <person name="Ray D.A."/>
            <person name="Sullivan K.A.M."/>
            <person name="Roscito J.G."/>
            <person name="Kirilenko B.M."/>
            <person name="Davalos L.M."/>
            <person name="Corthals A.P."/>
            <person name="Power M.L."/>
            <person name="Jones G."/>
            <person name="Ransome R.D."/>
            <person name="Dechmann D.K.N."/>
            <person name="Locatelli A.G."/>
            <person name="Puechmaille S.J."/>
            <person name="Fedrigo O."/>
            <person name="Jarvis E.D."/>
            <person name="Hiller M."/>
            <person name="Vernes S.C."/>
            <person name="Myers E.W."/>
            <person name="Teeling E.C."/>
        </authorList>
    </citation>
    <scope>NUCLEOTIDE SEQUENCE [LARGE SCALE GENOMIC DNA]</scope>
    <source>
        <strain evidence="1">MMyoMyo1</strain>
        <tissue evidence="1">Flight muscle</tissue>
    </source>
</reference>
<keyword evidence="2" id="KW-1185">Reference proteome</keyword>
<dbReference type="AlphaFoldDB" id="A0A7J7S255"/>
<dbReference type="EMBL" id="JABWUV010000020">
    <property type="protein sequence ID" value="KAF6282471.1"/>
    <property type="molecule type" value="Genomic_DNA"/>
</dbReference>
<gene>
    <name evidence="1" type="ORF">mMyoMyo1_010107</name>
</gene>
<name>A0A7J7S255_MYOMY</name>
<organism evidence="1 2">
    <name type="scientific">Myotis myotis</name>
    <name type="common">Greater mouse-eared bat</name>
    <name type="synonym">Vespertilio myotis</name>
    <dbReference type="NCBI Taxonomy" id="51298"/>
    <lineage>
        <taxon>Eukaryota</taxon>
        <taxon>Metazoa</taxon>
        <taxon>Chordata</taxon>
        <taxon>Craniata</taxon>
        <taxon>Vertebrata</taxon>
        <taxon>Euteleostomi</taxon>
        <taxon>Mammalia</taxon>
        <taxon>Eutheria</taxon>
        <taxon>Laurasiatheria</taxon>
        <taxon>Chiroptera</taxon>
        <taxon>Yangochiroptera</taxon>
        <taxon>Vespertilionidae</taxon>
        <taxon>Myotis</taxon>
    </lineage>
</organism>
<comment type="caution">
    <text evidence="1">The sequence shown here is derived from an EMBL/GenBank/DDBJ whole genome shotgun (WGS) entry which is preliminary data.</text>
</comment>
<dbReference type="Proteomes" id="UP000527355">
    <property type="component" value="Unassembled WGS sequence"/>
</dbReference>
<protein>
    <submittedName>
        <fullName evidence="1">Uncharacterized protein</fullName>
    </submittedName>
</protein>
<evidence type="ECO:0000313" key="2">
    <source>
        <dbReference type="Proteomes" id="UP000527355"/>
    </source>
</evidence>
<evidence type="ECO:0000313" key="1">
    <source>
        <dbReference type="EMBL" id="KAF6282471.1"/>
    </source>
</evidence>
<accession>A0A7J7S255</accession>
<proteinExistence type="predicted"/>